<evidence type="ECO:0000313" key="2">
    <source>
        <dbReference type="EMBL" id="GGD16407.1"/>
    </source>
</evidence>
<keyword evidence="3" id="KW-1185">Reference proteome</keyword>
<reference evidence="3" key="1">
    <citation type="journal article" date="2019" name="Int. J. Syst. Evol. Microbiol.">
        <title>The Global Catalogue of Microorganisms (GCM) 10K type strain sequencing project: providing services to taxonomists for standard genome sequencing and annotation.</title>
        <authorList>
            <consortium name="The Broad Institute Genomics Platform"/>
            <consortium name="The Broad Institute Genome Sequencing Center for Infectious Disease"/>
            <person name="Wu L."/>
            <person name="Ma J."/>
        </authorList>
    </citation>
    <scope>NUCLEOTIDE SEQUENCE [LARGE SCALE GENOMIC DNA]</scope>
    <source>
        <strain evidence="3">CCM 7403</strain>
    </source>
</reference>
<dbReference type="EMBL" id="BMCK01000002">
    <property type="protein sequence ID" value="GGD16407.1"/>
    <property type="molecule type" value="Genomic_DNA"/>
</dbReference>
<protein>
    <recommendedName>
        <fullName evidence="4">DUF222 domain-containing protein</fullName>
    </recommendedName>
</protein>
<name>A0ABQ1Q7C2_9ACTN</name>
<organism evidence="2 3">
    <name type="scientific">Nocardioides daphniae</name>
    <dbReference type="NCBI Taxonomy" id="402297"/>
    <lineage>
        <taxon>Bacteria</taxon>
        <taxon>Bacillati</taxon>
        <taxon>Actinomycetota</taxon>
        <taxon>Actinomycetes</taxon>
        <taxon>Propionibacteriales</taxon>
        <taxon>Nocardioidaceae</taxon>
        <taxon>Nocardioides</taxon>
    </lineage>
</organism>
<feature type="compositionally biased region" description="Low complexity" evidence="1">
    <location>
        <begin position="155"/>
        <end position="182"/>
    </location>
</feature>
<dbReference type="RefSeq" id="WP_188421285.1">
    <property type="nucleotide sequence ID" value="NZ_BMCK01000002.1"/>
</dbReference>
<sequence>MNDTPWIEARTIDLENARETFALAARHVLADVAGDYHAVITVPELARQVQERTRIRNRQAPGLWIGDILFRVAKDCHRRAEPLLGSLVIGPDGRMPEWYADTVNAVRGDVVTSPEMHAATERLECYRRHGADLPADGGEPALPPAPVAGERAPRAPRTSTPRASTPRTTTPRAPRKAAAAKPPAKPAPPAEKLCPSCFMVLPATGLCDNCD</sequence>
<evidence type="ECO:0000313" key="3">
    <source>
        <dbReference type="Proteomes" id="UP000630594"/>
    </source>
</evidence>
<accession>A0ABQ1Q7C2</accession>
<evidence type="ECO:0000256" key="1">
    <source>
        <dbReference type="SAM" id="MobiDB-lite"/>
    </source>
</evidence>
<evidence type="ECO:0008006" key="4">
    <source>
        <dbReference type="Google" id="ProtNLM"/>
    </source>
</evidence>
<proteinExistence type="predicted"/>
<feature type="region of interest" description="Disordered" evidence="1">
    <location>
        <begin position="130"/>
        <end position="191"/>
    </location>
</feature>
<comment type="caution">
    <text evidence="2">The sequence shown here is derived from an EMBL/GenBank/DDBJ whole genome shotgun (WGS) entry which is preliminary data.</text>
</comment>
<gene>
    <name evidence="2" type="ORF">GCM10007231_14180</name>
</gene>
<dbReference type="Proteomes" id="UP000630594">
    <property type="component" value="Unassembled WGS sequence"/>
</dbReference>